<sequence length="1034" mass="109163">MSTTTEILFNSPALHSLKRDQLVKLCKIHSIKASGKNVDLIAKLKQHAEQLPKDSPLSVAARSEPETATLRDDASGISRQSEQWEVIMDTIEELDEEASQGGTLTSQRTCMNGGTGEFGTGHSKSTKSSIKAIATSLGLKRSSPKSSKRSSSPPKSSETDDDELRQRSTRYSALPPATPDTMPQTDHFVLDTRMSIGSTTDTALPGTSMRPGVPAPPNARLSMGLATPSREAQPTTTIRLVNPLHKNNHDDSDYYTPGIPATPQLKPFATTFDLTFASPAAVWPPPKPGDNPMRGIYPTLTFNDLPPSIPGSPAALRAKSPEPFVFGSPLPRHSVSNDAFRAAAASVLEEMNQRLREDGVDEIEDTIIAKLHPHLKKEAPREIRPMPGAKKAGGEIAGKFQALHEKEFQKMEGIDAVVRKRLQVKKKSVEGEERVVLGKKRKSSVLERDAVAPRRPSVVAGRASTTRAISAGRRAKIPGAFGDDDDDESDAEEEEDQRGGKRVKMDPDAPVSMQTAEEAEKQREAEERRHVELEKEKEAIRKKLEANRMRRRSSVAQGGAGPRKSVGGPRKSLVKPAPKPSRFGFLSSAKNLVANVWNRGKAPAPPVASSSTAKPEPAAKPEQPKAKMGPPSFVPTRKVEPAPARQTSAVASGSKATLKKPSTGADAQASVASRARSPLPTFGSTSGSSLAPSRSSVGMSSSSRTSSSMDTGSKSRMSNVSSMGTKASGARMSTMGSVGSMGTKKVLPPSTSRASVASSSRMSSVTSRLFAPTASSLAKTHKLTPSESSIVKPAARPVVEEKKPIQLDPKPPLANNTGTVASPPASRNPKSPFGTPGAFSPRRGPIFSHPPSAIPTPIKRNEDGLSSSAKETDPQAMSTSPDGLGGAAPRPDAPVRSLNGRKPRISRSRVIARLASQRAAAHGVTSTGATASRAASSAQGKRLSGSHIRRSVGAPRLSSGGKTRSSIGAKVARSSYGGGGGPRRPSVGSVGDGVLMSARKRARQSEYYARRRSRVEPASPGPGSASGSGPSRGT</sequence>
<feature type="compositionally biased region" description="Polar residues" evidence="1">
    <location>
        <begin position="864"/>
        <end position="881"/>
    </location>
</feature>
<feature type="region of interest" description="Disordered" evidence="1">
    <location>
        <begin position="52"/>
        <end position="79"/>
    </location>
</feature>
<feature type="compositionally biased region" description="Basic and acidic residues" evidence="1">
    <location>
        <begin position="497"/>
        <end position="507"/>
    </location>
</feature>
<feature type="compositionally biased region" description="Polar residues" evidence="1">
    <location>
        <begin position="773"/>
        <end position="789"/>
    </location>
</feature>
<organism evidence="2 3">
    <name type="scientific">Psilocybe cf. subviscida</name>
    <dbReference type="NCBI Taxonomy" id="2480587"/>
    <lineage>
        <taxon>Eukaryota</taxon>
        <taxon>Fungi</taxon>
        <taxon>Dikarya</taxon>
        <taxon>Basidiomycota</taxon>
        <taxon>Agaricomycotina</taxon>
        <taxon>Agaricomycetes</taxon>
        <taxon>Agaricomycetidae</taxon>
        <taxon>Agaricales</taxon>
        <taxon>Agaricineae</taxon>
        <taxon>Strophariaceae</taxon>
        <taxon>Psilocybe</taxon>
    </lineage>
</organism>
<evidence type="ECO:0000256" key="1">
    <source>
        <dbReference type="SAM" id="MobiDB-lite"/>
    </source>
</evidence>
<feature type="compositionally biased region" description="Polar residues" evidence="1">
    <location>
        <begin position="682"/>
        <end position="692"/>
    </location>
</feature>
<keyword evidence="3" id="KW-1185">Reference proteome</keyword>
<gene>
    <name evidence="2" type="ORF">D9619_009746</name>
</gene>
<dbReference type="OrthoDB" id="5964929at2759"/>
<feature type="compositionally biased region" description="Low complexity" evidence="1">
    <location>
        <begin position="750"/>
        <end position="767"/>
    </location>
</feature>
<feature type="compositionally biased region" description="Gly residues" evidence="1">
    <location>
        <begin position="1024"/>
        <end position="1034"/>
    </location>
</feature>
<dbReference type="Proteomes" id="UP000567179">
    <property type="component" value="Unassembled WGS sequence"/>
</dbReference>
<feature type="compositionally biased region" description="Polar residues" evidence="1">
    <location>
        <begin position="645"/>
        <end position="655"/>
    </location>
</feature>
<feature type="compositionally biased region" description="Low complexity" evidence="1">
    <location>
        <begin position="126"/>
        <end position="141"/>
    </location>
</feature>
<feature type="compositionally biased region" description="Low complexity" evidence="1">
    <location>
        <begin position="693"/>
        <end position="718"/>
    </location>
</feature>
<feature type="compositionally biased region" description="Low complexity" evidence="1">
    <location>
        <begin position="925"/>
        <end position="938"/>
    </location>
</feature>
<proteinExistence type="predicted"/>
<feature type="region of interest" description="Disordered" evidence="1">
    <location>
        <begin position="96"/>
        <end position="185"/>
    </location>
</feature>
<evidence type="ECO:0000313" key="3">
    <source>
        <dbReference type="Proteomes" id="UP000567179"/>
    </source>
</evidence>
<reference evidence="2 3" key="1">
    <citation type="journal article" date="2020" name="ISME J.">
        <title>Uncovering the hidden diversity of litter-decomposition mechanisms in mushroom-forming fungi.</title>
        <authorList>
            <person name="Floudas D."/>
            <person name="Bentzer J."/>
            <person name="Ahren D."/>
            <person name="Johansson T."/>
            <person name="Persson P."/>
            <person name="Tunlid A."/>
        </authorList>
    </citation>
    <scope>NUCLEOTIDE SEQUENCE [LARGE SCALE GENOMIC DNA]</scope>
    <source>
        <strain evidence="2 3">CBS 101986</strain>
    </source>
</reference>
<feature type="region of interest" description="Disordered" evidence="1">
    <location>
        <begin position="440"/>
        <end position="584"/>
    </location>
</feature>
<accession>A0A8H5F6M4</accession>
<name>A0A8H5F6M4_9AGAR</name>
<feature type="compositionally biased region" description="Polar residues" evidence="1">
    <location>
        <begin position="100"/>
        <end position="112"/>
    </location>
</feature>
<feature type="compositionally biased region" description="Basic and acidic residues" evidence="1">
    <location>
        <begin position="518"/>
        <end position="548"/>
    </location>
</feature>
<dbReference type="EMBL" id="JAACJJ010000015">
    <property type="protein sequence ID" value="KAF5325467.1"/>
    <property type="molecule type" value="Genomic_DNA"/>
</dbReference>
<comment type="caution">
    <text evidence="2">The sequence shown here is derived from an EMBL/GenBank/DDBJ whole genome shotgun (WGS) entry which is preliminary data.</text>
</comment>
<dbReference type="AlphaFoldDB" id="A0A8H5F6M4"/>
<feature type="region of interest" description="Disordered" evidence="1">
    <location>
        <begin position="600"/>
        <end position="1034"/>
    </location>
</feature>
<evidence type="ECO:0000313" key="2">
    <source>
        <dbReference type="EMBL" id="KAF5325467.1"/>
    </source>
</evidence>
<evidence type="ECO:0008006" key="4">
    <source>
        <dbReference type="Google" id="ProtNLM"/>
    </source>
</evidence>
<feature type="compositionally biased region" description="Low complexity" evidence="1">
    <location>
        <begin position="607"/>
        <end position="616"/>
    </location>
</feature>
<feature type="compositionally biased region" description="Basic and acidic residues" evidence="1">
    <location>
        <begin position="63"/>
        <end position="74"/>
    </location>
</feature>
<protein>
    <recommendedName>
        <fullName evidence="4">SAP domain-containing protein</fullName>
    </recommendedName>
</protein>
<feature type="compositionally biased region" description="Acidic residues" evidence="1">
    <location>
        <begin position="482"/>
        <end position="496"/>
    </location>
</feature>